<name>A0ABD5YSK2_9EURY</name>
<organism evidence="1 2">
    <name type="scientific">Halocatena marina</name>
    <dbReference type="NCBI Taxonomy" id="2934937"/>
    <lineage>
        <taxon>Archaea</taxon>
        <taxon>Methanobacteriati</taxon>
        <taxon>Methanobacteriota</taxon>
        <taxon>Stenosarchaea group</taxon>
        <taxon>Halobacteria</taxon>
        <taxon>Halobacteriales</taxon>
        <taxon>Natronomonadaceae</taxon>
        <taxon>Halocatena</taxon>
    </lineage>
</organism>
<keyword evidence="2" id="KW-1185">Reference proteome</keyword>
<evidence type="ECO:0000313" key="2">
    <source>
        <dbReference type="Proteomes" id="UP001596417"/>
    </source>
</evidence>
<dbReference type="GeneID" id="76199006"/>
<reference evidence="1 2" key="1">
    <citation type="journal article" date="2019" name="Int. J. Syst. Evol. Microbiol.">
        <title>The Global Catalogue of Microorganisms (GCM) 10K type strain sequencing project: providing services to taxonomists for standard genome sequencing and annotation.</title>
        <authorList>
            <consortium name="The Broad Institute Genomics Platform"/>
            <consortium name="The Broad Institute Genome Sequencing Center for Infectious Disease"/>
            <person name="Wu L."/>
            <person name="Ma J."/>
        </authorList>
    </citation>
    <scope>NUCLEOTIDE SEQUENCE [LARGE SCALE GENOMIC DNA]</scope>
    <source>
        <strain evidence="1 2">RDMS1</strain>
    </source>
</reference>
<gene>
    <name evidence="1" type="ORF">ACFQL7_05950</name>
</gene>
<sequence>MSISNSFGEPSEQPNARLYGLAFDPTTATLTKSQGELKRRDLSHSTVVPYVRRDEDGAPQHLWVTLYVGGLLGETRWQKAFFAATKLLPERLLSRPNDRDSSPFLNRVFPRGMIFLANYDSKFAENFERAEAHCSLREREGGPLGVVGLRDVVIGTQNVDTARSRWNDFFTNRRNNFQPVGVL</sequence>
<protein>
    <submittedName>
        <fullName evidence="1">Uncharacterized protein</fullName>
    </submittedName>
</protein>
<dbReference type="AlphaFoldDB" id="A0ABD5YSK2"/>
<dbReference type="EMBL" id="JBHTAX010000001">
    <property type="protein sequence ID" value="MFC7189435.1"/>
    <property type="molecule type" value="Genomic_DNA"/>
</dbReference>
<accession>A0ABD5YSK2</accession>
<proteinExistence type="predicted"/>
<dbReference type="Proteomes" id="UP001596417">
    <property type="component" value="Unassembled WGS sequence"/>
</dbReference>
<dbReference type="RefSeq" id="WP_264554954.1">
    <property type="nucleotide sequence ID" value="NZ_CP109979.1"/>
</dbReference>
<evidence type="ECO:0000313" key="1">
    <source>
        <dbReference type="EMBL" id="MFC7189435.1"/>
    </source>
</evidence>
<comment type="caution">
    <text evidence="1">The sequence shown here is derived from an EMBL/GenBank/DDBJ whole genome shotgun (WGS) entry which is preliminary data.</text>
</comment>